<proteinExistence type="predicted"/>
<dbReference type="PANTHER" id="PTHR34456">
    <property type="entry name" value="MITOVIRUS RNA-DEPENDENT RNA POLYMERASE"/>
    <property type="match status" value="1"/>
</dbReference>
<organism evidence="1">
    <name type="scientific">Solanum lycopersicum</name>
    <name type="common">Tomato</name>
    <name type="synonym">Lycopersicon esculentum</name>
    <dbReference type="NCBI Taxonomy" id="4081"/>
    <lineage>
        <taxon>Eukaryota</taxon>
        <taxon>Viridiplantae</taxon>
        <taxon>Streptophyta</taxon>
        <taxon>Embryophyta</taxon>
        <taxon>Tracheophyta</taxon>
        <taxon>Spermatophyta</taxon>
        <taxon>Magnoliopsida</taxon>
        <taxon>eudicotyledons</taxon>
        <taxon>Gunneridae</taxon>
        <taxon>Pentapetalae</taxon>
        <taxon>asterids</taxon>
        <taxon>lamiids</taxon>
        <taxon>Solanales</taxon>
        <taxon>Solanaceae</taxon>
        <taxon>Solanoideae</taxon>
        <taxon>Solaneae</taxon>
        <taxon>Solanum</taxon>
        <taxon>Solanum subgen. Lycopersicon</taxon>
    </lineage>
</organism>
<dbReference type="PANTHER" id="PTHR34456:SF9">
    <property type="entry name" value="MITOVIRUS RNA-DEPENDENT RNA POLYMERASE"/>
    <property type="match status" value="1"/>
</dbReference>
<dbReference type="PhylomeDB" id="K4D7F6"/>
<dbReference type="Pfam" id="PF05919">
    <property type="entry name" value="Mitovir_RNA_pol"/>
    <property type="match status" value="1"/>
</dbReference>
<reference evidence="1" key="2">
    <citation type="submission" date="2015-06" db="UniProtKB">
        <authorList>
            <consortium name="EnsemblPlants"/>
        </authorList>
    </citation>
    <scope>IDENTIFICATION</scope>
    <source>
        <strain evidence="1">cv. Heinz 1706</strain>
    </source>
</reference>
<name>K4D7F6_SOLLC</name>
<dbReference type="Gramene" id="Solyc11g028150.1.1">
    <property type="protein sequence ID" value="Solyc11g028150.1.1"/>
    <property type="gene ID" value="Solyc11g028150.1"/>
</dbReference>
<dbReference type="eggNOG" id="ENOG502R5G7">
    <property type="taxonomic scope" value="Eukaryota"/>
</dbReference>
<dbReference type="Proteomes" id="UP000004994">
    <property type="component" value="Chromosome 11"/>
</dbReference>
<sequence length="190" mass="21844">MDKPRLSHLEAAFRILRYIKTSLGRAQVYPGVPFTRYAILGDYIFIGDERVAECYHELIPPLNIPFSLEKSLVSSVVALEISKRFFIRGVTEDLFPVSCHMLRSLVSSISLVPVMKAIMSKNLPLSYRLREDGYRVYTRRMAPPRRHWNRHFLVFHSTNGVCPLPFCIWLSATTGKHLTSYKQGMVRGPD</sequence>
<accession>K4D7F6</accession>
<dbReference type="PaxDb" id="4081-Solyc11g028150.1.1"/>
<dbReference type="EnsemblPlants" id="Solyc11g028150.1.1">
    <property type="protein sequence ID" value="Solyc11g028150.1.1"/>
    <property type="gene ID" value="Solyc11g028150.1"/>
</dbReference>
<dbReference type="OMA" id="CYHELIP"/>
<evidence type="ECO:0000313" key="1">
    <source>
        <dbReference type="EnsemblPlants" id="Solyc11g028150.1.1"/>
    </source>
</evidence>
<dbReference type="InterPro" id="IPR008686">
    <property type="entry name" value="RNA_pol_mitovir"/>
</dbReference>
<dbReference type="InParanoid" id="K4D7F6"/>
<reference evidence="1" key="1">
    <citation type="journal article" date="2012" name="Nature">
        <title>The tomato genome sequence provides insights into fleshy fruit evolution.</title>
        <authorList>
            <consortium name="Tomato Genome Consortium"/>
        </authorList>
    </citation>
    <scope>NUCLEOTIDE SEQUENCE [LARGE SCALE GENOMIC DNA]</scope>
    <source>
        <strain evidence="1">cv. Heinz 1706</strain>
    </source>
</reference>
<protein>
    <submittedName>
        <fullName evidence="1">Uncharacterized protein</fullName>
    </submittedName>
</protein>
<dbReference type="AlphaFoldDB" id="K4D7F6"/>
<evidence type="ECO:0000313" key="2">
    <source>
        <dbReference type="Proteomes" id="UP000004994"/>
    </source>
</evidence>
<dbReference type="HOGENOM" id="CLU_1430308_0_0_1"/>
<keyword evidence="2" id="KW-1185">Reference proteome</keyword>